<dbReference type="InterPro" id="IPR036388">
    <property type="entry name" value="WH-like_DNA-bd_sf"/>
</dbReference>
<keyword evidence="3" id="KW-0238">DNA-binding</keyword>
<evidence type="ECO:0000256" key="2">
    <source>
        <dbReference type="ARBA" id="ARBA00023015"/>
    </source>
</evidence>
<evidence type="ECO:0000256" key="3">
    <source>
        <dbReference type="ARBA" id="ARBA00023125"/>
    </source>
</evidence>
<dbReference type="SUPFAM" id="SSF46785">
    <property type="entry name" value="Winged helix' DNA-binding domain"/>
    <property type="match status" value="1"/>
</dbReference>
<dbReference type="InterPro" id="IPR036390">
    <property type="entry name" value="WH_DNA-bd_sf"/>
</dbReference>
<reference evidence="7" key="1">
    <citation type="submission" date="2017-06" db="EMBL/GenBank/DDBJ databases">
        <title>Herbaspirillum phytohormonus sp. nov., isolated from the root nodule of Robinia pseudoacacia in lead-zinc mine.</title>
        <authorList>
            <person name="Fan M."/>
            <person name="Lin Y."/>
        </authorList>
    </citation>
    <scope>NUCLEOTIDE SEQUENCE [LARGE SCALE GENOMIC DNA]</scope>
    <source>
        <strain evidence="7">SC-089</strain>
    </source>
</reference>
<accession>A0A225MWF6</accession>
<comment type="caution">
    <text evidence="6">The sequence shown here is derived from an EMBL/GenBank/DDBJ whole genome shotgun (WGS) entry which is preliminary data.</text>
</comment>
<evidence type="ECO:0000256" key="1">
    <source>
        <dbReference type="ARBA" id="ARBA00009437"/>
    </source>
</evidence>
<dbReference type="InterPro" id="IPR000847">
    <property type="entry name" value="LysR_HTH_N"/>
</dbReference>
<dbReference type="GO" id="GO:0043565">
    <property type="term" value="F:sequence-specific DNA binding"/>
    <property type="evidence" value="ECO:0007669"/>
    <property type="project" value="TreeGrafter"/>
</dbReference>
<dbReference type="Gene3D" id="1.10.10.10">
    <property type="entry name" value="Winged helix-like DNA-binding domain superfamily/Winged helix DNA-binding domain"/>
    <property type="match status" value="1"/>
</dbReference>
<feature type="domain" description="HTH lysR-type" evidence="5">
    <location>
        <begin position="32"/>
        <end position="89"/>
    </location>
</feature>
<dbReference type="Pfam" id="PF03466">
    <property type="entry name" value="LysR_substrate"/>
    <property type="match status" value="1"/>
</dbReference>
<dbReference type="PANTHER" id="PTHR30427:SF1">
    <property type="entry name" value="TRANSCRIPTIONAL ACTIVATOR PROTEIN LYSR"/>
    <property type="match status" value="1"/>
</dbReference>
<comment type="similarity">
    <text evidence="1">Belongs to the LysR transcriptional regulatory family.</text>
</comment>
<evidence type="ECO:0000259" key="5">
    <source>
        <dbReference type="PROSITE" id="PS50931"/>
    </source>
</evidence>
<dbReference type="Proteomes" id="UP000214603">
    <property type="component" value="Unassembled WGS sequence"/>
</dbReference>
<dbReference type="PRINTS" id="PR00039">
    <property type="entry name" value="HTHLYSR"/>
</dbReference>
<gene>
    <name evidence="6" type="ORF">CEY11_06305</name>
</gene>
<name>A0A225MWF6_9BURK</name>
<dbReference type="EMBL" id="NJIH01000003">
    <property type="protein sequence ID" value="OWT63911.1"/>
    <property type="molecule type" value="Genomic_DNA"/>
</dbReference>
<dbReference type="GO" id="GO:0010628">
    <property type="term" value="P:positive regulation of gene expression"/>
    <property type="evidence" value="ECO:0007669"/>
    <property type="project" value="TreeGrafter"/>
</dbReference>
<dbReference type="PANTHER" id="PTHR30427">
    <property type="entry name" value="TRANSCRIPTIONAL ACTIVATOR PROTEIN LYSR"/>
    <property type="match status" value="1"/>
</dbReference>
<sequence length="320" mass="34558">MLNALWAVRANPACRSLGSADTLPYYLEIQTMNLRQLEVFYAIMRTGSVTSAARMLHVSQPAVSTVLKHFESRLGIKLFERVAGRLTPTPEAQAILPEVRSIFGRVNRLGQSLQDLIGGRIGRLAVAGSSPIANGYLAQGLASFVKARPDVQALLYSMTSRQVVESVINRESDVGVAYGPVLNSAVRTDVLTNDAVMCAMREDCPLAAREKVRIEDLASYPLITYLPQAGLRSGIDSAFEHAGVSPHIAFQVVLALSAAMLAYHGAGIALVLPVDVPIDGLVWRPLEPHIEVNMVIITARDSTLSRTASAFVEHLKNSSS</sequence>
<protein>
    <submittedName>
        <fullName evidence="6">LysR family transcriptional regulator</fullName>
    </submittedName>
</protein>
<dbReference type="Gene3D" id="3.40.190.290">
    <property type="match status" value="1"/>
</dbReference>
<dbReference type="GO" id="GO:0003700">
    <property type="term" value="F:DNA-binding transcription factor activity"/>
    <property type="evidence" value="ECO:0007669"/>
    <property type="project" value="InterPro"/>
</dbReference>
<dbReference type="PROSITE" id="PS50931">
    <property type="entry name" value="HTH_LYSR"/>
    <property type="match status" value="1"/>
</dbReference>
<keyword evidence="2" id="KW-0805">Transcription regulation</keyword>
<proteinExistence type="inferred from homology"/>
<keyword evidence="7" id="KW-1185">Reference proteome</keyword>
<dbReference type="Pfam" id="PF00126">
    <property type="entry name" value="HTH_1"/>
    <property type="match status" value="1"/>
</dbReference>
<dbReference type="InterPro" id="IPR005119">
    <property type="entry name" value="LysR_subst-bd"/>
</dbReference>
<dbReference type="AlphaFoldDB" id="A0A225MWF6"/>
<keyword evidence="4" id="KW-0804">Transcription</keyword>
<dbReference type="SUPFAM" id="SSF53850">
    <property type="entry name" value="Periplasmic binding protein-like II"/>
    <property type="match status" value="1"/>
</dbReference>
<evidence type="ECO:0000313" key="7">
    <source>
        <dbReference type="Proteomes" id="UP000214603"/>
    </source>
</evidence>
<organism evidence="6 7">
    <name type="scientific">Candidimonas nitroreducens</name>
    <dbReference type="NCBI Taxonomy" id="683354"/>
    <lineage>
        <taxon>Bacteria</taxon>
        <taxon>Pseudomonadati</taxon>
        <taxon>Pseudomonadota</taxon>
        <taxon>Betaproteobacteria</taxon>
        <taxon>Burkholderiales</taxon>
        <taxon>Alcaligenaceae</taxon>
        <taxon>Candidimonas</taxon>
    </lineage>
</organism>
<evidence type="ECO:0000313" key="6">
    <source>
        <dbReference type="EMBL" id="OWT63911.1"/>
    </source>
</evidence>
<evidence type="ECO:0000256" key="4">
    <source>
        <dbReference type="ARBA" id="ARBA00023163"/>
    </source>
</evidence>